<gene>
    <name evidence="1" type="ORF">UFOPK2155_00530</name>
</gene>
<accession>A0A6J6JWD1</accession>
<name>A0A6J6JWD1_9ZZZZ</name>
<dbReference type="AlphaFoldDB" id="A0A6J6JWD1"/>
<proteinExistence type="predicted"/>
<evidence type="ECO:0000313" key="1">
    <source>
        <dbReference type="EMBL" id="CAB4640748.1"/>
    </source>
</evidence>
<reference evidence="1" key="1">
    <citation type="submission" date="2020-05" db="EMBL/GenBank/DDBJ databases">
        <authorList>
            <person name="Chiriac C."/>
            <person name="Salcher M."/>
            <person name="Ghai R."/>
            <person name="Kavagutti S V."/>
        </authorList>
    </citation>
    <scope>NUCLEOTIDE SEQUENCE</scope>
</reference>
<organism evidence="1">
    <name type="scientific">freshwater metagenome</name>
    <dbReference type="NCBI Taxonomy" id="449393"/>
    <lineage>
        <taxon>unclassified sequences</taxon>
        <taxon>metagenomes</taxon>
        <taxon>ecological metagenomes</taxon>
    </lineage>
</organism>
<dbReference type="EMBL" id="CAEZVX010000056">
    <property type="protein sequence ID" value="CAB4640748.1"/>
    <property type="molecule type" value="Genomic_DNA"/>
</dbReference>
<protein>
    <submittedName>
        <fullName evidence="1">Unannotated protein</fullName>
    </submittedName>
</protein>
<sequence>MLCALTKPVPDEATDFGAIFPLIVEITFIFDVEIVDVGVSLACTTGATKERAPAATMATIALLI</sequence>